<name>A0A8H9M897_9PSEU</name>
<dbReference type="EMBL" id="BNAV01000001">
    <property type="protein sequence ID" value="GHF39062.1"/>
    <property type="molecule type" value="Genomic_DNA"/>
</dbReference>
<evidence type="ECO:0000259" key="2">
    <source>
        <dbReference type="Pfam" id="PF02371"/>
    </source>
</evidence>
<dbReference type="InterPro" id="IPR003346">
    <property type="entry name" value="Transposase_20"/>
</dbReference>
<dbReference type="InterPro" id="IPR002525">
    <property type="entry name" value="Transp_IS110-like_N"/>
</dbReference>
<keyword evidence="4" id="KW-1185">Reference proteome</keyword>
<dbReference type="Proteomes" id="UP000658656">
    <property type="component" value="Unassembled WGS sequence"/>
</dbReference>
<reference evidence="3" key="1">
    <citation type="journal article" date="2014" name="Int. J. Syst. Evol. Microbiol.">
        <title>Complete genome sequence of Corynebacterium casei LMG S-19264T (=DSM 44701T), isolated from a smear-ripened cheese.</title>
        <authorList>
            <consortium name="US DOE Joint Genome Institute (JGI-PGF)"/>
            <person name="Walter F."/>
            <person name="Albersmeier A."/>
            <person name="Kalinowski J."/>
            <person name="Ruckert C."/>
        </authorList>
    </citation>
    <scope>NUCLEOTIDE SEQUENCE</scope>
    <source>
        <strain evidence="3">CGMCC 4.7679</strain>
    </source>
</reference>
<feature type="domain" description="Transposase IS110-like N-terminal" evidence="1">
    <location>
        <begin position="21"/>
        <end position="168"/>
    </location>
</feature>
<gene>
    <name evidence="3" type="ORF">GCM10017566_10440</name>
</gene>
<protein>
    <submittedName>
        <fullName evidence="3">IS110 family transposase</fullName>
    </submittedName>
</protein>
<evidence type="ECO:0000313" key="4">
    <source>
        <dbReference type="Proteomes" id="UP000658656"/>
    </source>
</evidence>
<sequence length="368" mass="39475">MAMTTMTQSAMDDSGGGVVGGVDTHRDTHTAAVLDARGRLLGTAEFPATQDGYARVLAWLRGFGPLSRVGVEGTGAYGAGLARSLAGHGITVLEVARPDRRARRVRGKSDPFDAENAARAVLSQDGTRVSTPKDRAGATEALRAVRVARRSAVAARAIVLNQIHTLLVTAPEPLRSQLRGLAPARVIAVCAGEDPAQLTDPAHIGDPATATRLALYHLARRHHHLCGEITALDQVATALVERINPALLQLPGVGPDCAGQLLVTAGDNPDRLHSEAAFAHLCGVAPIPASSGHTHRHRLNRGGDRQANAALYRITLSRLRWDPRTRDYQQRRTHQGLTNKDIIRCLKRYIAREIYNTLTNPTTSTNTP</sequence>
<accession>A0A8H9M897</accession>
<dbReference type="Pfam" id="PF01548">
    <property type="entry name" value="DEDD_Tnp_IS110"/>
    <property type="match status" value="1"/>
</dbReference>
<dbReference type="PANTHER" id="PTHR33055">
    <property type="entry name" value="TRANSPOSASE FOR INSERTION SEQUENCE ELEMENT IS1111A"/>
    <property type="match status" value="1"/>
</dbReference>
<dbReference type="Pfam" id="PF02371">
    <property type="entry name" value="Transposase_20"/>
    <property type="match status" value="1"/>
</dbReference>
<dbReference type="GO" id="GO:0004803">
    <property type="term" value="F:transposase activity"/>
    <property type="evidence" value="ECO:0007669"/>
    <property type="project" value="InterPro"/>
</dbReference>
<organism evidence="3 4">
    <name type="scientific">Amycolatopsis bartoniae</name>
    <dbReference type="NCBI Taxonomy" id="941986"/>
    <lineage>
        <taxon>Bacteria</taxon>
        <taxon>Bacillati</taxon>
        <taxon>Actinomycetota</taxon>
        <taxon>Actinomycetes</taxon>
        <taxon>Pseudonocardiales</taxon>
        <taxon>Pseudonocardiaceae</taxon>
        <taxon>Amycolatopsis</taxon>
    </lineage>
</organism>
<dbReference type="GO" id="GO:0003677">
    <property type="term" value="F:DNA binding"/>
    <property type="evidence" value="ECO:0007669"/>
    <property type="project" value="InterPro"/>
</dbReference>
<evidence type="ECO:0000313" key="3">
    <source>
        <dbReference type="EMBL" id="GHF39062.1"/>
    </source>
</evidence>
<feature type="domain" description="Transposase IS116/IS110/IS902 C-terminal" evidence="2">
    <location>
        <begin position="246"/>
        <end position="329"/>
    </location>
</feature>
<dbReference type="InterPro" id="IPR047650">
    <property type="entry name" value="Transpos_IS110"/>
</dbReference>
<dbReference type="GO" id="GO:0006313">
    <property type="term" value="P:DNA transposition"/>
    <property type="evidence" value="ECO:0007669"/>
    <property type="project" value="InterPro"/>
</dbReference>
<dbReference type="PANTHER" id="PTHR33055:SF16">
    <property type="entry name" value="TRANSPOSASE FOR INSERTION SEQUENCE ELEMENT IS1547"/>
    <property type="match status" value="1"/>
</dbReference>
<proteinExistence type="predicted"/>
<comment type="caution">
    <text evidence="3">The sequence shown here is derived from an EMBL/GenBank/DDBJ whole genome shotgun (WGS) entry which is preliminary data.</text>
</comment>
<dbReference type="AlphaFoldDB" id="A0A8H9M897"/>
<dbReference type="NCBIfam" id="NF033542">
    <property type="entry name" value="transpos_IS110"/>
    <property type="match status" value="1"/>
</dbReference>
<evidence type="ECO:0000259" key="1">
    <source>
        <dbReference type="Pfam" id="PF01548"/>
    </source>
</evidence>
<reference evidence="3" key="2">
    <citation type="submission" date="2020-09" db="EMBL/GenBank/DDBJ databases">
        <authorList>
            <person name="Sun Q."/>
            <person name="Zhou Y."/>
        </authorList>
    </citation>
    <scope>NUCLEOTIDE SEQUENCE</scope>
    <source>
        <strain evidence="3">CGMCC 4.7679</strain>
    </source>
</reference>